<dbReference type="KEGG" id="cof:FOZ74_09090"/>
<dbReference type="CDD" id="cd16364">
    <property type="entry name" value="T3SC_I-like"/>
    <property type="match status" value="1"/>
</dbReference>
<accession>A0A5B8RVM3</accession>
<evidence type="ECO:0000313" key="2">
    <source>
        <dbReference type="Proteomes" id="UP000321199"/>
    </source>
</evidence>
<dbReference type="OrthoDB" id="191504at2"/>
<dbReference type="EMBL" id="CP042344">
    <property type="protein sequence ID" value="QEA13173.1"/>
    <property type="molecule type" value="Genomic_DNA"/>
</dbReference>
<gene>
    <name evidence="1" type="ORF">FOZ74_09090</name>
</gene>
<protein>
    <submittedName>
        <fullName evidence="1">Type III secretion system chaperone</fullName>
    </submittedName>
</protein>
<dbReference type="Proteomes" id="UP000321199">
    <property type="component" value="Chromosome"/>
</dbReference>
<dbReference type="RefSeq" id="WP_146912765.1">
    <property type="nucleotide sequence ID" value="NZ_CP042344.1"/>
</dbReference>
<evidence type="ECO:0000313" key="1">
    <source>
        <dbReference type="EMBL" id="QEA13173.1"/>
    </source>
</evidence>
<reference evidence="1 2" key="1">
    <citation type="submission" date="2019-07" db="EMBL/GenBank/DDBJ databases">
        <title>Complete genome sequence of Comamonas sp. NLF 7-7 isolated from livestock.</title>
        <authorList>
            <person name="Kim D.H."/>
            <person name="Kim J.G."/>
        </authorList>
    </citation>
    <scope>NUCLEOTIDE SEQUENCE [LARGE SCALE GENOMIC DNA]</scope>
    <source>
        <strain evidence="1 2">NLF 7-7</strain>
    </source>
</reference>
<dbReference type="GO" id="GO:0030254">
    <property type="term" value="P:protein secretion by the type III secretion system"/>
    <property type="evidence" value="ECO:0007669"/>
    <property type="project" value="InterPro"/>
</dbReference>
<keyword evidence="2" id="KW-1185">Reference proteome</keyword>
<sequence length="160" mass="16552">MSSCDQLLLDLGQSAGLPQALHFDDQGCARLVVGASLAIDFERDAEAGLIQIYSVLAAAPARGGEALYRTLLEANLFGGDTAGATLAIDAHLREIVLCRSVPAETTSAAAFVKLVEQFIAAAEDWSERVAVQTALTAGPIGGQGVDAAVSVPDMGHFLRA</sequence>
<dbReference type="AlphaFoldDB" id="A0A5B8RVM3"/>
<dbReference type="SUPFAM" id="SSF69635">
    <property type="entry name" value="Type III secretory system chaperone-like"/>
    <property type="match status" value="1"/>
</dbReference>
<name>A0A5B8RVM3_9BURK</name>
<dbReference type="Pfam" id="PF05932">
    <property type="entry name" value="CesT"/>
    <property type="match status" value="1"/>
</dbReference>
<proteinExistence type="predicted"/>
<dbReference type="Gene3D" id="3.30.1460.10">
    <property type="match status" value="1"/>
</dbReference>
<dbReference type="InterPro" id="IPR010261">
    <property type="entry name" value="Tir_chaperone"/>
</dbReference>
<organism evidence="1 2">
    <name type="scientific">Comamonas flocculans</name>
    <dbReference type="NCBI Taxonomy" id="2597701"/>
    <lineage>
        <taxon>Bacteria</taxon>
        <taxon>Pseudomonadati</taxon>
        <taxon>Pseudomonadota</taxon>
        <taxon>Betaproteobacteria</taxon>
        <taxon>Burkholderiales</taxon>
        <taxon>Comamonadaceae</taxon>
        <taxon>Comamonas</taxon>
    </lineage>
</organism>